<keyword evidence="4" id="KW-1185">Reference proteome</keyword>
<protein>
    <submittedName>
        <fullName evidence="3">Uncharacterized protein</fullName>
    </submittedName>
</protein>
<evidence type="ECO:0000256" key="2">
    <source>
        <dbReference type="SAM" id="Phobius"/>
    </source>
</evidence>
<dbReference type="Proteomes" id="UP001165085">
    <property type="component" value="Unassembled WGS sequence"/>
</dbReference>
<name>A0A9W7DQQ2_9STRA</name>
<feature type="compositionally biased region" description="Polar residues" evidence="1">
    <location>
        <begin position="153"/>
        <end position="169"/>
    </location>
</feature>
<keyword evidence="2" id="KW-0472">Membrane</keyword>
<dbReference type="OrthoDB" id="205090at2759"/>
<proteinExistence type="predicted"/>
<evidence type="ECO:0000313" key="3">
    <source>
        <dbReference type="EMBL" id="GMH51167.1"/>
    </source>
</evidence>
<dbReference type="AlphaFoldDB" id="A0A9W7DQQ2"/>
<evidence type="ECO:0000313" key="4">
    <source>
        <dbReference type="Proteomes" id="UP001165085"/>
    </source>
</evidence>
<feature type="transmembrane region" description="Helical" evidence="2">
    <location>
        <begin position="211"/>
        <end position="230"/>
    </location>
</feature>
<comment type="caution">
    <text evidence="3">The sequence shown here is derived from an EMBL/GenBank/DDBJ whole genome shotgun (WGS) entry which is preliminary data.</text>
</comment>
<evidence type="ECO:0000256" key="1">
    <source>
        <dbReference type="SAM" id="MobiDB-lite"/>
    </source>
</evidence>
<keyword evidence="2" id="KW-0812">Transmembrane</keyword>
<dbReference type="EMBL" id="BRXY01000001">
    <property type="protein sequence ID" value="GMH51167.1"/>
    <property type="molecule type" value="Genomic_DNA"/>
</dbReference>
<organism evidence="3 4">
    <name type="scientific">Triparma strigata</name>
    <dbReference type="NCBI Taxonomy" id="1606541"/>
    <lineage>
        <taxon>Eukaryota</taxon>
        <taxon>Sar</taxon>
        <taxon>Stramenopiles</taxon>
        <taxon>Ochrophyta</taxon>
        <taxon>Bolidophyceae</taxon>
        <taxon>Parmales</taxon>
        <taxon>Triparmaceae</taxon>
        <taxon>Triparma</taxon>
    </lineage>
</organism>
<gene>
    <name evidence="3" type="ORF">TrST_g8604</name>
</gene>
<accession>A0A9W7DQQ2</accession>
<sequence>MSSLDDASLTAFVDHYQLMVKRQDLEDVATKKYLLPVFENLAGFEEEVGTLELTVKKSTLAQNWQNLLQSSHPYQSDAQLGLALSQMPFDTDESITFAEFAQLYKCIIATMQMLSICPSKEGRERLRGRVGVLLVTVENTSDVGGWQDLLKPPNTNSTSESSQTATDDSISFDAPTVTDTLTSDDGETIAVILGEKDRQTEVLVRGYKSKLLLLSLSLLAFVSLALYNLTVGFSVTYNHSCPSPPPPTQTCRHWIEKTETLSSDLSFALKYPKYFANYDNPPPQPRKPLTLPFTRKKINLPSLLTRRVILEAGLVVATIFVAPYLEPIKKIGKGVQIGLGIVRK</sequence>
<keyword evidence="2" id="KW-1133">Transmembrane helix</keyword>
<reference evidence="4" key="1">
    <citation type="journal article" date="2023" name="Commun. Biol.">
        <title>Genome analysis of Parmales, the sister group of diatoms, reveals the evolutionary specialization of diatoms from phago-mixotrophs to photoautotrophs.</title>
        <authorList>
            <person name="Ban H."/>
            <person name="Sato S."/>
            <person name="Yoshikawa S."/>
            <person name="Yamada K."/>
            <person name="Nakamura Y."/>
            <person name="Ichinomiya M."/>
            <person name="Sato N."/>
            <person name="Blanc-Mathieu R."/>
            <person name="Endo H."/>
            <person name="Kuwata A."/>
            <person name="Ogata H."/>
        </authorList>
    </citation>
    <scope>NUCLEOTIDE SEQUENCE [LARGE SCALE GENOMIC DNA]</scope>
    <source>
        <strain evidence="4">NIES 3701</strain>
    </source>
</reference>
<feature type="transmembrane region" description="Helical" evidence="2">
    <location>
        <begin position="308"/>
        <end position="325"/>
    </location>
</feature>
<feature type="region of interest" description="Disordered" evidence="1">
    <location>
        <begin position="146"/>
        <end position="171"/>
    </location>
</feature>